<organism evidence="1">
    <name type="scientific">uncultured Rubrobacteraceae bacterium</name>
    <dbReference type="NCBI Taxonomy" id="349277"/>
    <lineage>
        <taxon>Bacteria</taxon>
        <taxon>Bacillati</taxon>
        <taxon>Actinomycetota</taxon>
        <taxon>Rubrobacteria</taxon>
        <taxon>Rubrobacterales</taxon>
        <taxon>Rubrobacteraceae</taxon>
        <taxon>environmental samples</taxon>
    </lineage>
</organism>
<gene>
    <name evidence="1" type="ORF">AVDCRST_MAG78-247</name>
</gene>
<name>A0A6J4P829_9ACTN</name>
<evidence type="ECO:0000313" key="1">
    <source>
        <dbReference type="EMBL" id="CAA9408483.1"/>
    </source>
</evidence>
<reference evidence="1" key="1">
    <citation type="submission" date="2020-02" db="EMBL/GenBank/DDBJ databases">
        <authorList>
            <person name="Meier V. D."/>
        </authorList>
    </citation>
    <scope>NUCLEOTIDE SEQUENCE</scope>
    <source>
        <strain evidence="1">AVDCRST_MAG78</strain>
    </source>
</reference>
<sequence>MRGLRGEGKGALRTITWPIFPVGRRKRRVRGDHLAGSSW</sequence>
<dbReference type="AlphaFoldDB" id="A0A6J4P829"/>
<accession>A0A6J4P829</accession>
<protein>
    <submittedName>
        <fullName evidence="1">Uncharacterized protein</fullName>
    </submittedName>
</protein>
<dbReference type="EMBL" id="CADCVB010000015">
    <property type="protein sequence ID" value="CAA9408483.1"/>
    <property type="molecule type" value="Genomic_DNA"/>
</dbReference>
<proteinExistence type="predicted"/>